<dbReference type="GO" id="GO:0051239">
    <property type="term" value="P:regulation of multicellular organismal process"/>
    <property type="evidence" value="ECO:0007669"/>
    <property type="project" value="UniProtKB-ARBA"/>
</dbReference>
<organism evidence="12">
    <name type="scientific">Gongylonema pulchrum</name>
    <dbReference type="NCBI Taxonomy" id="637853"/>
    <lineage>
        <taxon>Eukaryota</taxon>
        <taxon>Metazoa</taxon>
        <taxon>Ecdysozoa</taxon>
        <taxon>Nematoda</taxon>
        <taxon>Chromadorea</taxon>
        <taxon>Rhabditida</taxon>
        <taxon>Spirurina</taxon>
        <taxon>Spiruromorpha</taxon>
        <taxon>Spiruroidea</taxon>
        <taxon>Gongylonematidae</taxon>
        <taxon>Gongylonema</taxon>
    </lineage>
</organism>
<evidence type="ECO:0000256" key="6">
    <source>
        <dbReference type="ARBA" id="ARBA00022833"/>
    </source>
</evidence>
<dbReference type="InterPro" id="IPR013790">
    <property type="entry name" value="Dwarfin"/>
</dbReference>
<dbReference type="WBParaSite" id="GPUH_0001723801-mRNA-1">
    <property type="protein sequence ID" value="GPUH_0001723801-mRNA-1"/>
    <property type="gene ID" value="GPUH_0001723801"/>
</dbReference>
<dbReference type="GO" id="GO:0060395">
    <property type="term" value="P:SMAD protein signal transduction"/>
    <property type="evidence" value="ECO:0007669"/>
    <property type="project" value="TreeGrafter"/>
</dbReference>
<dbReference type="GO" id="GO:0050793">
    <property type="term" value="P:regulation of developmental process"/>
    <property type="evidence" value="ECO:0007669"/>
    <property type="project" value="UniProtKB-ARBA"/>
</dbReference>
<evidence type="ECO:0000256" key="9">
    <source>
        <dbReference type="ARBA" id="ARBA00023242"/>
    </source>
</evidence>
<name>A0A183E8C5_9BILA</name>
<dbReference type="PANTHER" id="PTHR13703">
    <property type="entry name" value="SMAD"/>
    <property type="match status" value="1"/>
</dbReference>
<dbReference type="PANTHER" id="PTHR13703:SF25">
    <property type="entry name" value="MOTHERS AGAINST DECAPENTAPLEGIC HOMOLOG"/>
    <property type="match status" value="1"/>
</dbReference>
<feature type="compositionally biased region" description="Polar residues" evidence="10">
    <location>
        <begin position="103"/>
        <end position="125"/>
    </location>
</feature>
<accession>A0A183E8C5</accession>
<dbReference type="Gene3D" id="2.60.200.10">
    <property type="match status" value="1"/>
</dbReference>
<dbReference type="GO" id="GO:0000981">
    <property type="term" value="F:DNA-binding transcription factor activity, RNA polymerase II-specific"/>
    <property type="evidence" value="ECO:0007669"/>
    <property type="project" value="TreeGrafter"/>
</dbReference>
<dbReference type="PROSITE" id="PS51076">
    <property type="entry name" value="MH2"/>
    <property type="match status" value="1"/>
</dbReference>
<sequence>LPAILVPRGEFYDASSNSSLSNTGDLSRALRTVCPSMDTDEIVTALLLWSFLAVAAGGRHGLGLSKAALDCDDFDECSSLLQTVTQSVPNRTLSNGGPLGWHQNGSNSPTLSSPNMNSPEGTNGINTVVPSPVSVVGNPFLAKTESERLIATMIAVNMIAVEYIEPPFWCSVSYYELSQRVGETFHASQPSLIVDGYTAPSDAERFCLGQLSNVNRLSDVVEARRHIGRGARFYYIGGEVFCECLSDSSIFVQSPNCNQRHGWHPATVCKIPPNCNLKIFNNAEFAALLAASVPQGFEAVYALTRMCTIRVSFVKGWGAEYRRQTITATPCWIEAYLNGPLQWLDSVLKQMGSPPNRCTSFT</sequence>
<dbReference type="GO" id="GO:0000978">
    <property type="term" value="F:RNA polymerase II cis-regulatory region sequence-specific DNA binding"/>
    <property type="evidence" value="ECO:0007669"/>
    <property type="project" value="TreeGrafter"/>
</dbReference>
<comment type="subcellular location">
    <subcellularLocation>
        <location evidence="2">Cytoplasm</location>
    </subcellularLocation>
    <subcellularLocation>
        <location evidence="1">Nucleus</location>
    </subcellularLocation>
</comment>
<reference evidence="12" key="1">
    <citation type="submission" date="2016-06" db="UniProtKB">
        <authorList>
            <consortium name="WormBaseParasite"/>
        </authorList>
    </citation>
    <scope>IDENTIFICATION</scope>
</reference>
<dbReference type="FunFam" id="2.60.200.10:FF:000001">
    <property type="entry name" value="Mothers against decapentaplegic homolog"/>
    <property type="match status" value="1"/>
</dbReference>
<keyword evidence="8" id="KW-0804">Transcription</keyword>
<dbReference type="GO" id="GO:0070411">
    <property type="term" value="F:I-SMAD binding"/>
    <property type="evidence" value="ECO:0007669"/>
    <property type="project" value="TreeGrafter"/>
</dbReference>
<protein>
    <submittedName>
        <fullName evidence="12">MH2 domain-containing protein</fullName>
    </submittedName>
</protein>
<evidence type="ECO:0000256" key="3">
    <source>
        <dbReference type="ARBA" id="ARBA00005545"/>
    </source>
</evidence>
<proteinExistence type="inferred from homology"/>
<keyword evidence="7" id="KW-0805">Transcription regulation</keyword>
<evidence type="ECO:0000259" key="11">
    <source>
        <dbReference type="PROSITE" id="PS51076"/>
    </source>
</evidence>
<dbReference type="InterPro" id="IPR017855">
    <property type="entry name" value="SMAD-like_dom_sf"/>
</dbReference>
<feature type="domain" description="MH2" evidence="11">
    <location>
        <begin position="169"/>
        <end position="362"/>
    </location>
</feature>
<dbReference type="GO" id="GO:0045944">
    <property type="term" value="P:positive regulation of transcription by RNA polymerase II"/>
    <property type="evidence" value="ECO:0007669"/>
    <property type="project" value="TreeGrafter"/>
</dbReference>
<evidence type="ECO:0000256" key="2">
    <source>
        <dbReference type="ARBA" id="ARBA00004496"/>
    </source>
</evidence>
<comment type="similarity">
    <text evidence="3">Belongs to the dwarfin/SMAD family.</text>
</comment>
<dbReference type="AlphaFoldDB" id="A0A183E8C5"/>
<keyword evidence="9" id="KW-0539">Nucleus</keyword>
<keyword evidence="5" id="KW-0479">Metal-binding</keyword>
<keyword evidence="6" id="KW-0862">Zinc</keyword>
<dbReference type="Pfam" id="PF03166">
    <property type="entry name" value="MH2"/>
    <property type="match status" value="1"/>
</dbReference>
<evidence type="ECO:0000256" key="8">
    <source>
        <dbReference type="ARBA" id="ARBA00023163"/>
    </source>
</evidence>
<dbReference type="GO" id="GO:0071144">
    <property type="term" value="C:heteromeric SMAD protein complex"/>
    <property type="evidence" value="ECO:0007669"/>
    <property type="project" value="TreeGrafter"/>
</dbReference>
<feature type="region of interest" description="Disordered" evidence="10">
    <location>
        <begin position="91"/>
        <end position="125"/>
    </location>
</feature>
<evidence type="ECO:0000256" key="5">
    <source>
        <dbReference type="ARBA" id="ARBA00022723"/>
    </source>
</evidence>
<dbReference type="GO" id="GO:0009791">
    <property type="term" value="P:post-embryonic development"/>
    <property type="evidence" value="ECO:0007669"/>
    <property type="project" value="UniProtKB-ARBA"/>
</dbReference>
<dbReference type="SMART" id="SM00524">
    <property type="entry name" value="DWB"/>
    <property type="match status" value="1"/>
</dbReference>
<dbReference type="InterPro" id="IPR008984">
    <property type="entry name" value="SMAD_FHA_dom_sf"/>
</dbReference>
<dbReference type="SUPFAM" id="SSF49879">
    <property type="entry name" value="SMAD/FHA domain"/>
    <property type="match status" value="1"/>
</dbReference>
<dbReference type="GO" id="GO:0005737">
    <property type="term" value="C:cytoplasm"/>
    <property type="evidence" value="ECO:0007669"/>
    <property type="project" value="UniProtKB-SubCell"/>
</dbReference>
<dbReference type="InterPro" id="IPR001132">
    <property type="entry name" value="SMAD_dom_Dwarfin-type"/>
</dbReference>
<evidence type="ECO:0000256" key="10">
    <source>
        <dbReference type="SAM" id="MobiDB-lite"/>
    </source>
</evidence>
<dbReference type="GO" id="GO:0032924">
    <property type="term" value="P:activin receptor signaling pathway"/>
    <property type="evidence" value="ECO:0007669"/>
    <property type="project" value="TreeGrafter"/>
</dbReference>
<dbReference type="GO" id="GO:0009653">
    <property type="term" value="P:anatomical structure morphogenesis"/>
    <property type="evidence" value="ECO:0007669"/>
    <property type="project" value="TreeGrafter"/>
</dbReference>
<evidence type="ECO:0000256" key="7">
    <source>
        <dbReference type="ARBA" id="ARBA00023015"/>
    </source>
</evidence>
<dbReference type="GO" id="GO:0046872">
    <property type="term" value="F:metal ion binding"/>
    <property type="evidence" value="ECO:0007669"/>
    <property type="project" value="UniProtKB-KW"/>
</dbReference>
<evidence type="ECO:0000313" key="12">
    <source>
        <dbReference type="WBParaSite" id="GPUH_0001723801-mRNA-1"/>
    </source>
</evidence>
<keyword evidence="4" id="KW-0963">Cytoplasm</keyword>
<dbReference type="GO" id="GO:0030154">
    <property type="term" value="P:cell differentiation"/>
    <property type="evidence" value="ECO:0007669"/>
    <property type="project" value="TreeGrafter"/>
</dbReference>
<evidence type="ECO:0000256" key="4">
    <source>
        <dbReference type="ARBA" id="ARBA00022490"/>
    </source>
</evidence>
<evidence type="ECO:0000256" key="1">
    <source>
        <dbReference type="ARBA" id="ARBA00004123"/>
    </source>
</evidence>